<dbReference type="EMBL" id="JBEAFC010000009">
    <property type="protein sequence ID" value="KAL1539706.1"/>
    <property type="molecule type" value="Genomic_DNA"/>
</dbReference>
<proteinExistence type="predicted"/>
<feature type="region of interest" description="Disordered" evidence="1">
    <location>
        <begin position="1"/>
        <end position="51"/>
    </location>
</feature>
<keyword evidence="3" id="KW-1185">Reference proteome</keyword>
<gene>
    <name evidence="2" type="ORF">AAHA92_24157</name>
</gene>
<evidence type="ECO:0000256" key="1">
    <source>
        <dbReference type="SAM" id="MobiDB-lite"/>
    </source>
</evidence>
<dbReference type="AlphaFoldDB" id="A0ABD1G6G9"/>
<evidence type="ECO:0000313" key="2">
    <source>
        <dbReference type="EMBL" id="KAL1539706.1"/>
    </source>
</evidence>
<feature type="compositionally biased region" description="Basic and acidic residues" evidence="1">
    <location>
        <begin position="35"/>
        <end position="51"/>
    </location>
</feature>
<name>A0ABD1G6G9_SALDI</name>
<dbReference type="Proteomes" id="UP001567538">
    <property type="component" value="Unassembled WGS sequence"/>
</dbReference>
<reference evidence="2 3" key="1">
    <citation type="submission" date="2024-06" db="EMBL/GenBank/DDBJ databases">
        <title>A chromosome level genome sequence of Diviner's sage (Salvia divinorum).</title>
        <authorList>
            <person name="Ford S.A."/>
            <person name="Ro D.-K."/>
            <person name="Ness R.W."/>
            <person name="Phillips M.A."/>
        </authorList>
    </citation>
    <scope>NUCLEOTIDE SEQUENCE [LARGE SCALE GENOMIC DNA]</scope>
    <source>
        <strain evidence="2">SAF-2024a</strain>
        <tissue evidence="2">Leaf</tissue>
    </source>
</reference>
<evidence type="ECO:0000313" key="3">
    <source>
        <dbReference type="Proteomes" id="UP001567538"/>
    </source>
</evidence>
<comment type="caution">
    <text evidence="2">The sequence shown here is derived from an EMBL/GenBank/DDBJ whole genome shotgun (WGS) entry which is preliminary data.</text>
</comment>
<sequence length="87" mass="10151">MPESNDSPFELERVNTDDYEISEMKTTTRRGRGPQRAEEVYPRRDDSIGERARDSVERAYKNIPKALVTDREEHAKVDALMTQQETH</sequence>
<organism evidence="2 3">
    <name type="scientific">Salvia divinorum</name>
    <name type="common">Maria pastora</name>
    <name type="synonym">Diviner's sage</name>
    <dbReference type="NCBI Taxonomy" id="28513"/>
    <lineage>
        <taxon>Eukaryota</taxon>
        <taxon>Viridiplantae</taxon>
        <taxon>Streptophyta</taxon>
        <taxon>Embryophyta</taxon>
        <taxon>Tracheophyta</taxon>
        <taxon>Spermatophyta</taxon>
        <taxon>Magnoliopsida</taxon>
        <taxon>eudicotyledons</taxon>
        <taxon>Gunneridae</taxon>
        <taxon>Pentapetalae</taxon>
        <taxon>asterids</taxon>
        <taxon>lamiids</taxon>
        <taxon>Lamiales</taxon>
        <taxon>Lamiaceae</taxon>
        <taxon>Nepetoideae</taxon>
        <taxon>Mentheae</taxon>
        <taxon>Salviinae</taxon>
        <taxon>Salvia</taxon>
        <taxon>Salvia subgen. Calosphace</taxon>
    </lineage>
</organism>
<accession>A0ABD1G6G9</accession>
<protein>
    <submittedName>
        <fullName evidence="2">Uncharacterized protein</fullName>
    </submittedName>
</protein>